<dbReference type="Pfam" id="PF02138">
    <property type="entry name" value="Beach"/>
    <property type="match status" value="1"/>
</dbReference>
<dbReference type="PROSITE" id="PS50197">
    <property type="entry name" value="BEACH"/>
    <property type="match status" value="1"/>
</dbReference>
<organism evidence="7 8">
    <name type="scientific">Acacia crassicarpa</name>
    <name type="common">northern wattle</name>
    <dbReference type="NCBI Taxonomy" id="499986"/>
    <lineage>
        <taxon>Eukaryota</taxon>
        <taxon>Viridiplantae</taxon>
        <taxon>Streptophyta</taxon>
        <taxon>Embryophyta</taxon>
        <taxon>Tracheophyta</taxon>
        <taxon>Spermatophyta</taxon>
        <taxon>Magnoliopsida</taxon>
        <taxon>eudicotyledons</taxon>
        <taxon>Gunneridae</taxon>
        <taxon>Pentapetalae</taxon>
        <taxon>rosids</taxon>
        <taxon>fabids</taxon>
        <taxon>Fabales</taxon>
        <taxon>Fabaceae</taxon>
        <taxon>Caesalpinioideae</taxon>
        <taxon>mimosoid clade</taxon>
        <taxon>Acacieae</taxon>
        <taxon>Acacia</taxon>
    </lineage>
</organism>
<feature type="compositionally biased region" description="Basic and acidic residues" evidence="4">
    <location>
        <begin position="1020"/>
        <end position="1040"/>
    </location>
</feature>
<feature type="domain" description="BEACH-type PH" evidence="6">
    <location>
        <begin position="2099"/>
        <end position="2209"/>
    </location>
</feature>
<evidence type="ECO:0000256" key="3">
    <source>
        <dbReference type="PROSITE-ProRule" id="PRU00221"/>
    </source>
</evidence>
<dbReference type="CDD" id="cd06071">
    <property type="entry name" value="Beach"/>
    <property type="match status" value="1"/>
</dbReference>
<dbReference type="InterPro" id="IPR031570">
    <property type="entry name" value="NBEA/BDCP_DUF4704"/>
</dbReference>
<name>A0AAE1K7P9_9FABA</name>
<protein>
    <submittedName>
        <fullName evidence="7">Uncharacterized protein</fullName>
    </submittedName>
</protein>
<dbReference type="PROSITE" id="PS50082">
    <property type="entry name" value="WD_REPEATS_2"/>
    <property type="match status" value="1"/>
</dbReference>
<dbReference type="Gene3D" id="2.30.29.30">
    <property type="entry name" value="Pleckstrin-homology domain (PH domain)/Phosphotyrosine-binding domain (PTB)"/>
    <property type="match status" value="1"/>
</dbReference>
<evidence type="ECO:0000313" key="7">
    <source>
        <dbReference type="EMBL" id="KAK4267739.1"/>
    </source>
</evidence>
<dbReference type="PROSITE" id="PS51783">
    <property type="entry name" value="PH_BEACH"/>
    <property type="match status" value="1"/>
</dbReference>
<feature type="region of interest" description="Disordered" evidence="4">
    <location>
        <begin position="161"/>
        <end position="182"/>
    </location>
</feature>
<dbReference type="SUPFAM" id="SSF81837">
    <property type="entry name" value="BEACH domain"/>
    <property type="match status" value="1"/>
</dbReference>
<feature type="region of interest" description="Disordered" evidence="4">
    <location>
        <begin position="994"/>
        <end position="1072"/>
    </location>
</feature>
<evidence type="ECO:0000256" key="1">
    <source>
        <dbReference type="ARBA" id="ARBA00022574"/>
    </source>
</evidence>
<proteinExistence type="predicted"/>
<dbReference type="SMART" id="SM00320">
    <property type="entry name" value="WD40"/>
    <property type="match status" value="3"/>
</dbReference>
<dbReference type="PANTHER" id="PTHR13743">
    <property type="entry name" value="BEIGE/BEACH-RELATED"/>
    <property type="match status" value="1"/>
</dbReference>
<dbReference type="InterPro" id="IPR050865">
    <property type="entry name" value="BEACH_Domain"/>
</dbReference>
<dbReference type="FunFam" id="1.10.1540.10:FF:000001">
    <property type="entry name" value="neurobeachin isoform X1"/>
    <property type="match status" value="1"/>
</dbReference>
<keyword evidence="2" id="KW-0677">Repeat</keyword>
<dbReference type="SUPFAM" id="SSF50729">
    <property type="entry name" value="PH domain-like"/>
    <property type="match status" value="1"/>
</dbReference>
<evidence type="ECO:0000259" key="5">
    <source>
        <dbReference type="PROSITE" id="PS50197"/>
    </source>
</evidence>
<feature type="region of interest" description="Disordered" evidence="4">
    <location>
        <begin position="2708"/>
        <end position="2733"/>
    </location>
</feature>
<dbReference type="InterPro" id="IPR036372">
    <property type="entry name" value="BEACH_dom_sf"/>
</dbReference>
<dbReference type="EMBL" id="JAWXYG010000007">
    <property type="protein sequence ID" value="KAK4267739.1"/>
    <property type="molecule type" value="Genomic_DNA"/>
</dbReference>
<feature type="repeat" description="WD" evidence="3">
    <location>
        <begin position="2666"/>
        <end position="2699"/>
    </location>
</feature>
<dbReference type="Proteomes" id="UP001293593">
    <property type="component" value="Unassembled WGS sequence"/>
</dbReference>
<dbReference type="InterPro" id="IPR023362">
    <property type="entry name" value="PH-BEACH_dom"/>
</dbReference>
<dbReference type="Pfam" id="PF14844">
    <property type="entry name" value="PH_BEACH"/>
    <property type="match status" value="1"/>
</dbReference>
<reference evidence="7" key="1">
    <citation type="submission" date="2023-10" db="EMBL/GenBank/DDBJ databases">
        <title>Chromosome-level genome of the transformable northern wattle, Acacia crassicarpa.</title>
        <authorList>
            <person name="Massaro I."/>
            <person name="Sinha N.R."/>
            <person name="Poethig S."/>
            <person name="Leichty A.R."/>
        </authorList>
    </citation>
    <scope>NUCLEOTIDE SEQUENCE</scope>
    <source>
        <strain evidence="7">Acra3RX</strain>
        <tissue evidence="7">Leaf</tissue>
    </source>
</reference>
<evidence type="ECO:0000313" key="8">
    <source>
        <dbReference type="Proteomes" id="UP001293593"/>
    </source>
</evidence>
<feature type="region of interest" description="Disordered" evidence="4">
    <location>
        <begin position="75"/>
        <end position="134"/>
    </location>
</feature>
<dbReference type="CDD" id="cd01201">
    <property type="entry name" value="PH_BEACH"/>
    <property type="match status" value="1"/>
</dbReference>
<dbReference type="PANTHER" id="PTHR13743:SF157">
    <property type="entry name" value="BEACH DOMAIN-CONTAINING PROTEIN C2"/>
    <property type="match status" value="1"/>
</dbReference>
<comment type="caution">
    <text evidence="7">The sequence shown here is derived from an EMBL/GenBank/DDBJ whole genome shotgun (WGS) entry which is preliminary data.</text>
</comment>
<accession>A0AAE1K7P9</accession>
<sequence length="2968" mass="324888">MEEEEKAQEPEISGDESNTHEVDNGLKEIVGSLHLENANSSIGIGVEREDDMIQLQGNEIGSVSTDVDEDQFEQVSLKDQDKNNESVGSNRSSHLDNEENIYGGNTEDSQYSSGMHIKGSDSSPVSKGSDSSPVADMQRDLFRHSLESKGHFDHTMNQSEYQTGLDSTGYSPIGSPPKPRQKNAIPIVSPELLHLVDSAIMGKPESLEKLKNIARGVESFGTGEIMENVAFLIVDSLLATMGGVESFEEDEDNNPPSVMLNSRAAIVAAELIPCLPWADDTAYVMSPRTRMVRGLLAILRACTRNRAMCSMAGLLGVLLKSAEKTFTEDVVSSGQMPWDGTPLCNCIQYLAGHSLGVSDLHRWLQVVRRTLDTIWASRLMLALENAVGGKESRGPACSFEFDGESSGLLGPGEGRWPFVNGYGFATWIYIESFADTLNTATAAAAIAAAAAAKSGKSSAMSAAAAASALAGEGTAHMPRLFSFLSTDNQGIEAYFHAQFLVVETGSGKGRKSSLHFTHAFKPQCWYFIGLEHISKHGIIGKAESEVRLYIDGSLYESRPFEFPRISKPLSFCCIGTNPPPTMAGLQRRRRQCPLFAEMGPVYVFKEPIGPERMARLASRGGDVLPSFGNAGGLPWLARNPYVKSKAEESFLLDSEIGGCIHLLYHPCLLSGRYCPDASPSGAAGLVRRPAGVLGQVHVATRTRPIDALWALAYGGPLSLLPLAVSSVHDFTLEPQIANVSLSLATTSLAASIFRIISLAVQYPRNNEELSRGRGPEILSKILNYLLQTLSLLDYGKRDGVGDEELVAAVVSLCQSQKINDMLKVQLFSTLLLDLKIWSLCSYGIQKKLLSSLADMVFTESAIMRDANAIQMLLDGCRKCYWTMPEKDSVNTFSITGATRPVGELNALVDELLVVIELLIVAAPPSVVSDDVRCLLGFMLDCPQLNQVARVLHLFYRLIVQPNTVRARTFAEEFLACGGVETLLVLLQREAKTGDSGVLESTSRSPEPEKATIDGNVEITEQSHDDERPTEKSEATLEKNDQGFQPVDNRTHSNSSSTVVDIERMKSTSETSSVNNLGGISLSISADNARNNVYNIDNSDGIVVGIIALLGALVASGHLKFDSHAAPETRRNIFGVGLQDGAGTMFDDKVSLLLFALQKAFQAAPNRLLTNNVYTTLLAASINASSMEDGLNFYDSGHRFEHSQLLLVLLRSLPHAPRPLQCRALQDLLFLACSHQENRSNLTNMEEWPEWILELLISNNEMAPAKCSNSTSHGELEDLIHNFLIIMLEHSMRQKDGWKDIEMTIHCAEWLCIVGGSSTGELRKRREESLPIFKRRLLGGLLDFAARELRLQTQIIAAAAAGVAAEGLSPEDAKAEADSAAQLSVALVENAIVILMLVEDHLRLQSKQFSSALVVDTSPSPLSGLYPQSNSSTSLSTIVESKEAVEDRRSVSRDSEGLPVEILSAVADESGQISTSMMERLTAAAATEPYGSVSSAFVSYGSCAKDIADGWKYRSCLWYGVGLPPTTVQFGGGGSGWDSWRSALEKDADDNWVEHPLVKNSVAMLQALLLDESGLGGGLGIGGGSGTGMGGMAALYQLLDSDQPFLCMLRMVLLSMREDDDGEEHMLVRNATEDGVPEGRKPRSALLWSVLSPVLNMPISDSKRQRVLVASSVLYSEVYHAVGKDRKPLRKRYLEAIVPPFVAVLRRWRPVLAGIHELATADGLNPLNVDDRALAADALPIEAALAMISPPWAAAFASPPAAMALAMIAAGASGGEAPAPATTSNFRRDASLLERKQVRLHTFSSFQKPVDLPGKASPLPKDKAAARAAALAAARDFERFAKVGSGRGLSAVAMATSAQRRSAGDAERVKRWSISEAMGVAWMECLQPVDTKSVYGKDFNALSYKFIAVLVASFALARNMQRSEIDRRAQVDVITRHRIHTGIRAWRKLIHQLMEMGSLFGPIADQLNNPPHVFWKLDFMESSSRMRRCLRRNYEGIDHLGAAANYDDYSEERRDQSAPILSAEAISMEELNEDEERVEIMNGDGMVNDIEPKVENEPRLSESVEQALHASIESTGAQLASDENFVQSSSVIAPGFVFSELDERIVLELPSSMVRPLKVVQGTFQVTTRRVNFIVDNSEISTPKEGIDPSFEEGDREKDRSWLISSLHQIYSRRYLLRRSALELFMVDRSNFFFDFGSIEGRRNAYRAIVQARPPHLNNIYLATQRPEQLLKRTQLMESWARWEISNFEYLMQLNTLAGRSYNDITQYPVFPWVLSDYSSKILDLSNPSCYRDLSKPVGALNSDRLKKIQERYSNFDDPIIPKFHYGSHYSSAGTVLYYLVRVEPFTTLAIQLQGGKFDHADRMFSDIGATWNGVLEDMSDVKELVPELFYLPEALTNGNLIDFGTTQLGEKLDAVKLPPWAESPIDFIHKHRMALESEYVSAHLHEWIDLIFGYKQRGKEAIAANNVFFYITYEGAVDIDKISDPVQQRATQDQIAYFGQTPSQLLTVPHLKKMPLSEVLHLQTIFRNPKAVKPYAVPAPDRCNVPAAAIHASSDMVVVVDVNAPAACVAQHKWQPNTPDGQGTPFLFQHGKATGSAGGTLMRMFKGPAGSDEDWHFPHAHAFAASGIRSTAIVSITCDREIITGGHADNSIRLISSDGAKTIETAYAHSAPVTCLRLSQDSNYLVTGSRDTTVLLWRIHLALVSSSSSISEPSSGTGTQPSTSSNSSSNLLTEKNRRYRIEGPIHVLRGHHSEIIDCCVSSDLGIVVSCSLSSDVLLHSIRRGRLFRRLVGVKAHTVRLSSDGVVVTWNESEHTLSTFTLNGVPIATRQLSFSSRISCIEIPVDGKSALIGINPLENGGVYNNSWNLGNDDIDSESEKNQEGNRINVSSPSICFLDLHTLEVFHIFKLGEGQDITALALNKDNTNLLVSTLDKQLIILTDPALSLKVVDQMLKLGWEGDGLKPLIKS</sequence>
<dbReference type="Pfam" id="PF20426">
    <property type="entry name" value="NBCH_WD40"/>
    <property type="match status" value="1"/>
</dbReference>
<dbReference type="InterPro" id="IPR011993">
    <property type="entry name" value="PH-like_dom_sf"/>
</dbReference>
<feature type="compositionally biased region" description="Basic and acidic residues" evidence="4">
    <location>
        <begin position="17"/>
        <end position="26"/>
    </location>
</feature>
<feature type="compositionally biased region" description="Low complexity" evidence="4">
    <location>
        <begin position="120"/>
        <end position="134"/>
    </location>
</feature>
<dbReference type="InterPro" id="IPR015943">
    <property type="entry name" value="WD40/YVTN_repeat-like_dom_sf"/>
</dbReference>
<dbReference type="InterPro" id="IPR000409">
    <property type="entry name" value="BEACH_dom"/>
</dbReference>
<feature type="compositionally biased region" description="Polar residues" evidence="4">
    <location>
        <begin position="161"/>
        <end position="170"/>
    </location>
</feature>
<dbReference type="InterPro" id="IPR036322">
    <property type="entry name" value="WD40_repeat_dom_sf"/>
</dbReference>
<dbReference type="Gene3D" id="2.130.10.10">
    <property type="entry name" value="YVTN repeat-like/Quinoprotein amine dehydrogenase"/>
    <property type="match status" value="1"/>
</dbReference>
<dbReference type="PROSITE" id="PS50294">
    <property type="entry name" value="WD_REPEATS_REGION"/>
    <property type="match status" value="1"/>
</dbReference>
<keyword evidence="1 3" id="KW-0853">WD repeat</keyword>
<dbReference type="Gene3D" id="1.10.1540.10">
    <property type="entry name" value="BEACH domain"/>
    <property type="match status" value="1"/>
</dbReference>
<dbReference type="InterPro" id="IPR046851">
    <property type="entry name" value="NBCH_WD40"/>
</dbReference>
<evidence type="ECO:0000256" key="2">
    <source>
        <dbReference type="ARBA" id="ARBA00022737"/>
    </source>
</evidence>
<dbReference type="SUPFAM" id="SSF50978">
    <property type="entry name" value="WD40 repeat-like"/>
    <property type="match status" value="1"/>
</dbReference>
<evidence type="ECO:0000256" key="4">
    <source>
        <dbReference type="SAM" id="MobiDB-lite"/>
    </source>
</evidence>
<gene>
    <name evidence="7" type="ORF">QN277_024479</name>
</gene>
<evidence type="ECO:0000259" key="6">
    <source>
        <dbReference type="PROSITE" id="PS51783"/>
    </source>
</evidence>
<dbReference type="SMART" id="SM01026">
    <property type="entry name" value="Beach"/>
    <property type="match status" value="1"/>
</dbReference>
<keyword evidence="8" id="KW-1185">Reference proteome</keyword>
<feature type="region of interest" description="Disordered" evidence="4">
    <location>
        <begin position="1"/>
        <end position="27"/>
    </location>
</feature>
<dbReference type="Pfam" id="PF15787">
    <property type="entry name" value="DUF4704"/>
    <property type="match status" value="2"/>
</dbReference>
<feature type="domain" description="BEACH" evidence="5">
    <location>
        <begin position="2224"/>
        <end position="2513"/>
    </location>
</feature>
<dbReference type="InterPro" id="IPR001680">
    <property type="entry name" value="WD40_rpt"/>
</dbReference>